<evidence type="ECO:0000256" key="2">
    <source>
        <dbReference type="ARBA" id="ARBA00008163"/>
    </source>
</evidence>
<reference evidence="10" key="1">
    <citation type="journal article" date="2022" name="Int. J. Syst. Evol. Microbiol.">
        <title>Anaeromyxobacter oryzae sp. nov., Anaeromyxobacter diazotrophicus sp. nov. and Anaeromyxobacter paludicola sp. nov., isolated from paddy soils.</title>
        <authorList>
            <person name="Itoh H."/>
            <person name="Xu Z."/>
            <person name="Mise K."/>
            <person name="Masuda Y."/>
            <person name="Ushijima N."/>
            <person name="Hayakawa C."/>
            <person name="Shiratori Y."/>
            <person name="Senoo K."/>
        </authorList>
    </citation>
    <scope>NUCLEOTIDE SEQUENCE [LARGE SCALE GENOMIC DNA]</scope>
    <source>
        <strain evidence="10">Red232</strain>
    </source>
</reference>
<dbReference type="SUPFAM" id="SSF56935">
    <property type="entry name" value="Porins"/>
    <property type="match status" value="1"/>
</dbReference>
<evidence type="ECO:0000256" key="4">
    <source>
        <dbReference type="ARBA" id="ARBA00022692"/>
    </source>
</evidence>
<proteinExistence type="inferred from homology"/>
<accession>A0ABM7WVM6</accession>
<evidence type="ECO:0008006" key="11">
    <source>
        <dbReference type="Google" id="ProtNLM"/>
    </source>
</evidence>
<dbReference type="Proteomes" id="UP001162891">
    <property type="component" value="Chromosome"/>
</dbReference>
<sequence length="420" mass="45014">MRKTTLLAILALPALTLANGYDVPNVNPRDLAMAGSLVAAQRDAAATYQNPAALSKIEGLDLSLAGTLLNIDTTWKAPAGSPLAGSPDASTKFAPAPPVSLFAAYGTKLGDRGAGIGFGMNVPGGGNVFWEDDWAGRGRIITVDRKLYGFYLTGGYELIPQVRLGGGVNYIYTTEYLKQGVQPDPNAFGELATTGGGFGYQLSGEFTPLADVPLTFGVDYKHKVRMKLTGDGHFVVPDALLQPNPTNPAAIPPIDQGVTHVLTFPNVLAIGAAYRPVKPLLVTFGYTFNRYIVYKSDVFEGDKGTTISVPRNYTNGYTFRLGAEYALNPRLELRAGVLRDISGFDIRYYSPTLPDTHSWAGALGAGYQIRDGLAVNAAFFYAFFDRVSQTGNLAMQGIYDTNVWIASLGVNWRTDLGGAK</sequence>
<dbReference type="PANTHER" id="PTHR35093:SF8">
    <property type="entry name" value="OUTER MEMBRANE PROTEIN NMB0088-RELATED"/>
    <property type="match status" value="1"/>
</dbReference>
<gene>
    <name evidence="9" type="ORF">AMOR_25460</name>
</gene>
<evidence type="ECO:0000313" key="9">
    <source>
        <dbReference type="EMBL" id="BDG03550.1"/>
    </source>
</evidence>
<keyword evidence="6" id="KW-0472">Membrane</keyword>
<comment type="subcellular location">
    <subcellularLocation>
        <location evidence="1">Cell outer membrane</location>
        <topology evidence="1">Multi-pass membrane protein</topology>
    </subcellularLocation>
</comment>
<keyword evidence="10" id="KW-1185">Reference proteome</keyword>
<evidence type="ECO:0000256" key="6">
    <source>
        <dbReference type="ARBA" id="ARBA00023136"/>
    </source>
</evidence>
<keyword evidence="7" id="KW-0998">Cell outer membrane</keyword>
<feature type="chain" id="PRO_5045985193" description="Membrane protein involved in aromatic hydrocarbon degradation" evidence="8">
    <location>
        <begin position="19"/>
        <end position="420"/>
    </location>
</feature>
<dbReference type="InterPro" id="IPR005017">
    <property type="entry name" value="OMPP1/FadL/TodX"/>
</dbReference>
<dbReference type="Gene3D" id="2.40.160.60">
    <property type="entry name" value="Outer membrane protein transport protein (OMPP1/FadL/TodX)"/>
    <property type="match status" value="1"/>
</dbReference>
<organism evidence="9 10">
    <name type="scientific">Anaeromyxobacter oryzae</name>
    <dbReference type="NCBI Taxonomy" id="2918170"/>
    <lineage>
        <taxon>Bacteria</taxon>
        <taxon>Pseudomonadati</taxon>
        <taxon>Myxococcota</taxon>
        <taxon>Myxococcia</taxon>
        <taxon>Myxococcales</taxon>
        <taxon>Cystobacterineae</taxon>
        <taxon>Anaeromyxobacteraceae</taxon>
        <taxon>Anaeromyxobacter</taxon>
    </lineage>
</organism>
<evidence type="ECO:0000313" key="10">
    <source>
        <dbReference type="Proteomes" id="UP001162891"/>
    </source>
</evidence>
<name>A0ABM7WVM6_9BACT</name>
<dbReference type="EMBL" id="AP025591">
    <property type="protein sequence ID" value="BDG03550.1"/>
    <property type="molecule type" value="Genomic_DNA"/>
</dbReference>
<feature type="signal peptide" evidence="8">
    <location>
        <begin position="1"/>
        <end position="18"/>
    </location>
</feature>
<evidence type="ECO:0000256" key="8">
    <source>
        <dbReference type="SAM" id="SignalP"/>
    </source>
</evidence>
<evidence type="ECO:0000256" key="5">
    <source>
        <dbReference type="ARBA" id="ARBA00022729"/>
    </source>
</evidence>
<keyword evidence="5 8" id="KW-0732">Signal</keyword>
<dbReference type="RefSeq" id="WP_248361651.1">
    <property type="nucleotide sequence ID" value="NZ_AP025591.1"/>
</dbReference>
<keyword evidence="4" id="KW-0812">Transmembrane</keyword>
<dbReference type="Pfam" id="PF03349">
    <property type="entry name" value="Toluene_X"/>
    <property type="match status" value="1"/>
</dbReference>
<protein>
    <recommendedName>
        <fullName evidence="11">Membrane protein involved in aromatic hydrocarbon degradation</fullName>
    </recommendedName>
</protein>
<evidence type="ECO:0000256" key="1">
    <source>
        <dbReference type="ARBA" id="ARBA00004571"/>
    </source>
</evidence>
<keyword evidence="3" id="KW-1134">Transmembrane beta strand</keyword>
<dbReference type="PANTHER" id="PTHR35093">
    <property type="entry name" value="OUTER MEMBRANE PROTEIN NMB0088-RELATED"/>
    <property type="match status" value="1"/>
</dbReference>
<evidence type="ECO:0000256" key="3">
    <source>
        <dbReference type="ARBA" id="ARBA00022452"/>
    </source>
</evidence>
<comment type="similarity">
    <text evidence="2">Belongs to the OmpP1/FadL family.</text>
</comment>
<evidence type="ECO:0000256" key="7">
    <source>
        <dbReference type="ARBA" id="ARBA00023237"/>
    </source>
</evidence>